<keyword evidence="2" id="KW-0067">ATP-binding</keyword>
<evidence type="ECO:0000256" key="2">
    <source>
        <dbReference type="ARBA" id="ARBA00022840"/>
    </source>
</evidence>
<keyword evidence="1" id="KW-0547">Nucleotide-binding</keyword>
<dbReference type="PANTHER" id="PTHR42960:SF1">
    <property type="entry name" value="YCF46 PROTEIN"/>
    <property type="match status" value="1"/>
</dbReference>
<dbReference type="GO" id="GO:0005524">
    <property type="term" value="F:ATP binding"/>
    <property type="evidence" value="ECO:0007669"/>
    <property type="project" value="UniProtKB-KW"/>
</dbReference>
<dbReference type="Pfam" id="PF17862">
    <property type="entry name" value="AAA_lid_3"/>
    <property type="match status" value="1"/>
</dbReference>
<reference evidence="6 7" key="1">
    <citation type="submission" date="2013-04" db="EMBL/GenBank/DDBJ databases">
        <title>The Genome Sequence of Treponema medium ATCC 700293.</title>
        <authorList>
            <consortium name="The Broad Institute Genomics Platform"/>
            <person name="Earl A."/>
            <person name="Ward D."/>
            <person name="Feldgarden M."/>
            <person name="Gevers D."/>
            <person name="Leonetti C."/>
            <person name="Blanton J.M."/>
            <person name="Dewhirst F.E."/>
            <person name="Izard J."/>
            <person name="Walker B."/>
            <person name="Young S."/>
            <person name="Zeng Q."/>
            <person name="Gargeya S."/>
            <person name="Fitzgerald M."/>
            <person name="Haas B."/>
            <person name="Abouelleil A."/>
            <person name="Allen A.W."/>
            <person name="Alvarado L."/>
            <person name="Arachchi H.M."/>
            <person name="Berlin A.M."/>
            <person name="Chapman S.B."/>
            <person name="Gainer-Dewar J."/>
            <person name="Goldberg J."/>
            <person name="Griggs A."/>
            <person name="Gujja S."/>
            <person name="Hansen M."/>
            <person name="Howarth C."/>
            <person name="Imamovic A."/>
            <person name="Ireland A."/>
            <person name="Larimer J."/>
            <person name="McCowan C."/>
            <person name="Murphy C."/>
            <person name="Pearson M."/>
            <person name="Poon T.W."/>
            <person name="Priest M."/>
            <person name="Roberts A."/>
            <person name="Saif S."/>
            <person name="Shea T."/>
            <person name="Sisk P."/>
            <person name="Sykes S."/>
            <person name="Wortman J."/>
            <person name="Nusbaum C."/>
            <person name="Birren B."/>
        </authorList>
    </citation>
    <scope>NUCLEOTIDE SEQUENCE [LARGE SCALE GENOMIC DNA]</scope>
    <source>
        <strain evidence="6 7">ATCC 700293</strain>
    </source>
</reference>
<accession>A0AA87NTL0</accession>
<dbReference type="InterPro" id="IPR027417">
    <property type="entry name" value="P-loop_NTPase"/>
</dbReference>
<evidence type="ECO:0000259" key="5">
    <source>
        <dbReference type="SMART" id="SM00382"/>
    </source>
</evidence>
<comment type="similarity">
    <text evidence="3">Belongs to the AAA ATPase family. Highly divergent.</text>
</comment>
<dbReference type="Proteomes" id="UP000014634">
    <property type="component" value="Unassembled WGS sequence"/>
</dbReference>
<dbReference type="SUPFAM" id="SSF52540">
    <property type="entry name" value="P-loop containing nucleoside triphosphate hydrolases"/>
    <property type="match status" value="1"/>
</dbReference>
<dbReference type="AlphaFoldDB" id="A0AA87NTL0"/>
<evidence type="ECO:0000256" key="4">
    <source>
        <dbReference type="ARBA" id="ARBA00040480"/>
    </source>
</evidence>
<sequence length="498" mass="56295">MHKKNNLTLSSYIDANIPILYINTCDFHAFDMMLENINKDICAKIYEFNEGTGYVNTKTKLPMSGQWTAENFLSLLLENTDEQNFIVLKDFHHQLENSKIIALLKSIALRVMNDAQYCTTVFIVSTKVVIPVELEKLITMYEIPLPDKDICISIIKNFANDVGIKIREQVMLTLASHLKGFSEFEIRQILTLAYQQSGALEESDIEFIRGEKEHIIKKTGMLKIMHYQDDMEAVGGLENLKEWVKKKAEIFKKLEQAIQYGVAIPKGVLIVGMPGCGKSLTAKATANLFNIPLLQLDVGKLLGKYIGESEENMRRALSIAEAISPTVLWIDEIEKAFSGVGSERGHEVTTRLFGYFLTWLQEKDSSVFVVATSNDISTLPPEFLRKGRFDEIFFVDFPNKIEREQIIKLHLQKRNKLHNGINLQKLANKTEQYTGADIEGVILNAIEKAFLDGAAELTTDAIIQEIESTKPMAIALKDKIERLQQSLENLDVKPASIT</sequence>
<dbReference type="SMART" id="SM00382">
    <property type="entry name" value="AAA"/>
    <property type="match status" value="1"/>
</dbReference>
<organism evidence="6 7">
    <name type="scientific">Treponema medium ATCC 700293</name>
    <dbReference type="NCBI Taxonomy" id="1125700"/>
    <lineage>
        <taxon>Bacteria</taxon>
        <taxon>Pseudomonadati</taxon>
        <taxon>Spirochaetota</taxon>
        <taxon>Spirochaetia</taxon>
        <taxon>Spirochaetales</taxon>
        <taxon>Treponemataceae</taxon>
        <taxon>Treponema</taxon>
    </lineage>
</organism>
<evidence type="ECO:0000256" key="1">
    <source>
        <dbReference type="ARBA" id="ARBA00022741"/>
    </source>
</evidence>
<evidence type="ECO:0000256" key="3">
    <source>
        <dbReference type="ARBA" id="ARBA00038088"/>
    </source>
</evidence>
<evidence type="ECO:0000313" key="7">
    <source>
        <dbReference type="Proteomes" id="UP000014634"/>
    </source>
</evidence>
<proteinExistence type="inferred from homology"/>
<dbReference type="InterPro" id="IPR041569">
    <property type="entry name" value="AAA_lid_3"/>
</dbReference>
<gene>
    <name evidence="6" type="ORF">HMPREF9195_00414</name>
</gene>
<evidence type="ECO:0000313" key="6">
    <source>
        <dbReference type="EMBL" id="EPF29710.1"/>
    </source>
</evidence>
<dbReference type="PANTHER" id="PTHR42960">
    <property type="entry name" value="YCF46 PROTEIN"/>
    <property type="match status" value="1"/>
</dbReference>
<dbReference type="InterPro" id="IPR052381">
    <property type="entry name" value="AAA_domain_protein"/>
</dbReference>
<dbReference type="Gene3D" id="1.10.8.60">
    <property type="match status" value="1"/>
</dbReference>
<protein>
    <recommendedName>
        <fullName evidence="4">Uncharacterized AAA domain-containing protein ycf46</fullName>
    </recommendedName>
</protein>
<dbReference type="InterPro" id="IPR003959">
    <property type="entry name" value="ATPase_AAA_core"/>
</dbReference>
<dbReference type="GO" id="GO:0016887">
    <property type="term" value="F:ATP hydrolysis activity"/>
    <property type="evidence" value="ECO:0007669"/>
    <property type="project" value="InterPro"/>
</dbReference>
<comment type="caution">
    <text evidence="6">The sequence shown here is derived from an EMBL/GenBank/DDBJ whole genome shotgun (WGS) entry which is preliminary data.</text>
</comment>
<dbReference type="EMBL" id="ATFE01000003">
    <property type="protein sequence ID" value="EPF29710.1"/>
    <property type="molecule type" value="Genomic_DNA"/>
</dbReference>
<name>A0AA87NTL0_TREMD</name>
<dbReference type="Gene3D" id="3.40.50.300">
    <property type="entry name" value="P-loop containing nucleotide triphosphate hydrolases"/>
    <property type="match status" value="1"/>
</dbReference>
<feature type="domain" description="AAA+ ATPase" evidence="5">
    <location>
        <begin position="264"/>
        <end position="399"/>
    </location>
</feature>
<dbReference type="Pfam" id="PF00004">
    <property type="entry name" value="AAA"/>
    <property type="match status" value="1"/>
</dbReference>
<dbReference type="RefSeq" id="WP_016522408.1">
    <property type="nucleotide sequence ID" value="NZ_KE332517.1"/>
</dbReference>
<dbReference type="InterPro" id="IPR003593">
    <property type="entry name" value="AAA+_ATPase"/>
</dbReference>